<dbReference type="GO" id="GO:0005874">
    <property type="term" value="C:microtubule"/>
    <property type="evidence" value="ECO:0007669"/>
    <property type="project" value="TreeGrafter"/>
</dbReference>
<evidence type="ECO:0000313" key="6">
    <source>
        <dbReference type="EMBL" id="KIL62477.1"/>
    </source>
</evidence>
<feature type="compositionally biased region" description="Polar residues" evidence="3">
    <location>
        <begin position="660"/>
        <end position="672"/>
    </location>
</feature>
<protein>
    <submittedName>
        <fullName evidence="6">Uncharacterized protein</fullName>
    </submittedName>
</protein>
<accession>A0A0C2WLL9</accession>
<evidence type="ECO:0000256" key="3">
    <source>
        <dbReference type="SAM" id="MobiDB-lite"/>
    </source>
</evidence>
<name>A0A0C2WLL9_AMAMK</name>
<dbReference type="HOGENOM" id="CLU_008964_4_1_1"/>
<dbReference type="EMBL" id="KN818270">
    <property type="protein sequence ID" value="KIL62477.1"/>
    <property type="molecule type" value="Genomic_DNA"/>
</dbReference>
<dbReference type="InterPro" id="IPR030381">
    <property type="entry name" value="G_DYNAMIN_dom"/>
</dbReference>
<dbReference type="InterPro" id="IPR001401">
    <property type="entry name" value="Dynamin_GTPase"/>
</dbReference>
<sequence length="813" mass="91240">MKRPEQKADSYNGIHTDTGVGIANPQLDKVRRKTLDLVNRLHSTGVQVDVDLPQIAVIGSQSAGKSSLIESISGITLPRAAGTCTRCPTECRLSYSKKPWQCIVSLRFTTDAKGQPLGQAHNESFGSTIFDKREVEQRIRRAQRAILNPSKPRKDFLLGDDKDLSDHELSFSINCVSLQISGSDVADLSFCDLPGLIASVGVGGNTNDIALVESLVVSYIKKPSCIILLTVACETDFENQGAHRLAKQYDPQGKRTIGVLTKPDRIPTGEENRWIAFITNMKEPLENGWYCVKQPGSNDIQKGITWREARKSEEEFFAMTLPWSELDGTYQRFLRTSNLVERLSTVLSDLISKRLPEIRDELERSIAKAVMQLKELPKEPSNDPLAEIMNLLHLFVIDISKHAEGIPAHDGRLGLLQIIREAQLKFRHAIKSTTPEFMPFYKKSGKFVSTPKFLSIDEEEVDSMDKKTGKSLSTTKLFATEEGEVGSMNKNAGKTFRAPMSFSGEEGKVDVTEKRSNGQFVYYLDEIMDKAHQARTRELPGNYPYVVQEECIKSLITHWRNPALLLCQSVYQLILDHVKELVPLHFSSFGQGFLEQRVRILMQDHVKGCWERTEERIEWLLEMEKRPATLNTHYLADYRDKFFAFYKGARAIDLNPNLHNSINSHSQQTSDAPSIDSGGSAPKVQGDSGVAKVLHGLLELGITNVNPEDIPKLLPSDPMEPALEIMAEVRAYFQVAFKRFVDNVPNAIDGALVRGITKDLLQTLYVGLGIHGKDGHQICRDLAKDYSAVAYKREELKKKLERLNVAMQELLLM</sequence>
<keyword evidence="2" id="KW-0342">GTP-binding</keyword>
<dbReference type="GO" id="GO:0005737">
    <property type="term" value="C:cytoplasm"/>
    <property type="evidence" value="ECO:0007669"/>
    <property type="project" value="TreeGrafter"/>
</dbReference>
<dbReference type="CDD" id="cd08771">
    <property type="entry name" value="DLP_1"/>
    <property type="match status" value="1"/>
</dbReference>
<dbReference type="Pfam" id="PF02212">
    <property type="entry name" value="GED"/>
    <property type="match status" value="1"/>
</dbReference>
<feature type="domain" description="Dynamin-type G" evidence="5">
    <location>
        <begin position="49"/>
        <end position="356"/>
    </location>
</feature>
<feature type="domain" description="GED" evidence="4">
    <location>
        <begin position="722"/>
        <end position="813"/>
    </location>
</feature>
<dbReference type="STRING" id="946122.A0A0C2WLL9"/>
<dbReference type="SMART" id="SM00053">
    <property type="entry name" value="DYNc"/>
    <property type="match status" value="1"/>
</dbReference>
<dbReference type="GO" id="GO:0005525">
    <property type="term" value="F:GTP binding"/>
    <property type="evidence" value="ECO:0007669"/>
    <property type="project" value="InterPro"/>
</dbReference>
<dbReference type="PROSITE" id="PS51388">
    <property type="entry name" value="GED"/>
    <property type="match status" value="1"/>
</dbReference>
<dbReference type="GO" id="GO:0003924">
    <property type="term" value="F:GTPase activity"/>
    <property type="evidence" value="ECO:0007669"/>
    <property type="project" value="InterPro"/>
</dbReference>
<dbReference type="PRINTS" id="PR00195">
    <property type="entry name" value="DYNAMIN"/>
</dbReference>
<dbReference type="Proteomes" id="UP000054549">
    <property type="component" value="Unassembled WGS sequence"/>
</dbReference>
<dbReference type="GO" id="GO:0008017">
    <property type="term" value="F:microtubule binding"/>
    <property type="evidence" value="ECO:0007669"/>
    <property type="project" value="TreeGrafter"/>
</dbReference>
<organism evidence="6 7">
    <name type="scientific">Amanita muscaria (strain Koide BX008)</name>
    <dbReference type="NCBI Taxonomy" id="946122"/>
    <lineage>
        <taxon>Eukaryota</taxon>
        <taxon>Fungi</taxon>
        <taxon>Dikarya</taxon>
        <taxon>Basidiomycota</taxon>
        <taxon>Agaricomycotina</taxon>
        <taxon>Agaricomycetes</taxon>
        <taxon>Agaricomycetidae</taxon>
        <taxon>Agaricales</taxon>
        <taxon>Pluteineae</taxon>
        <taxon>Amanitaceae</taxon>
        <taxon>Amanita</taxon>
    </lineage>
</organism>
<dbReference type="InterPro" id="IPR022812">
    <property type="entry name" value="Dynamin"/>
</dbReference>
<dbReference type="Gene3D" id="1.20.120.1240">
    <property type="entry name" value="Dynamin, middle domain"/>
    <property type="match status" value="1"/>
</dbReference>
<dbReference type="SUPFAM" id="SSF52540">
    <property type="entry name" value="P-loop containing nucleoside triphosphate hydrolases"/>
    <property type="match status" value="1"/>
</dbReference>
<dbReference type="Gene3D" id="3.40.50.300">
    <property type="entry name" value="P-loop containing nucleotide triphosphate hydrolases"/>
    <property type="match status" value="1"/>
</dbReference>
<dbReference type="Pfam" id="PF00350">
    <property type="entry name" value="Dynamin_N"/>
    <property type="match status" value="1"/>
</dbReference>
<keyword evidence="1" id="KW-0547">Nucleotide-binding</keyword>
<keyword evidence="7" id="KW-1185">Reference proteome</keyword>
<evidence type="ECO:0000259" key="4">
    <source>
        <dbReference type="PROSITE" id="PS51388"/>
    </source>
</evidence>
<dbReference type="InterPro" id="IPR000375">
    <property type="entry name" value="Dynamin_stalk"/>
</dbReference>
<dbReference type="PROSITE" id="PS51718">
    <property type="entry name" value="G_DYNAMIN_2"/>
    <property type="match status" value="1"/>
</dbReference>
<dbReference type="InterPro" id="IPR027417">
    <property type="entry name" value="P-loop_NTPase"/>
</dbReference>
<dbReference type="InParanoid" id="A0A0C2WLL9"/>
<feature type="region of interest" description="Disordered" evidence="3">
    <location>
        <begin position="660"/>
        <end position="684"/>
    </location>
</feature>
<evidence type="ECO:0000313" key="7">
    <source>
        <dbReference type="Proteomes" id="UP000054549"/>
    </source>
</evidence>
<reference evidence="6 7" key="1">
    <citation type="submission" date="2014-04" db="EMBL/GenBank/DDBJ databases">
        <title>Evolutionary Origins and Diversification of the Mycorrhizal Mutualists.</title>
        <authorList>
            <consortium name="DOE Joint Genome Institute"/>
            <consortium name="Mycorrhizal Genomics Consortium"/>
            <person name="Kohler A."/>
            <person name="Kuo A."/>
            <person name="Nagy L.G."/>
            <person name="Floudas D."/>
            <person name="Copeland A."/>
            <person name="Barry K.W."/>
            <person name="Cichocki N."/>
            <person name="Veneault-Fourrey C."/>
            <person name="LaButti K."/>
            <person name="Lindquist E.A."/>
            <person name="Lipzen A."/>
            <person name="Lundell T."/>
            <person name="Morin E."/>
            <person name="Murat C."/>
            <person name="Riley R."/>
            <person name="Ohm R."/>
            <person name="Sun H."/>
            <person name="Tunlid A."/>
            <person name="Henrissat B."/>
            <person name="Grigoriev I.V."/>
            <person name="Hibbett D.S."/>
            <person name="Martin F."/>
        </authorList>
    </citation>
    <scope>NUCLEOTIDE SEQUENCE [LARGE SCALE GENOMIC DNA]</scope>
    <source>
        <strain evidence="6 7">Koide BX008</strain>
    </source>
</reference>
<dbReference type="Pfam" id="PF01031">
    <property type="entry name" value="Dynamin_M"/>
    <property type="match status" value="2"/>
</dbReference>
<evidence type="ECO:0000259" key="5">
    <source>
        <dbReference type="PROSITE" id="PS51718"/>
    </source>
</evidence>
<dbReference type="PANTHER" id="PTHR11566">
    <property type="entry name" value="DYNAMIN"/>
    <property type="match status" value="1"/>
</dbReference>
<evidence type="ECO:0000256" key="2">
    <source>
        <dbReference type="ARBA" id="ARBA00023134"/>
    </source>
</evidence>
<gene>
    <name evidence="6" type="ORF">M378DRAFT_12811</name>
</gene>
<dbReference type="InterPro" id="IPR003130">
    <property type="entry name" value="GED"/>
</dbReference>
<dbReference type="InterPro" id="IPR045063">
    <property type="entry name" value="Dynamin_N"/>
</dbReference>
<dbReference type="OrthoDB" id="5061070at2759"/>
<dbReference type="AlphaFoldDB" id="A0A0C2WLL9"/>
<dbReference type="GO" id="GO:0016020">
    <property type="term" value="C:membrane"/>
    <property type="evidence" value="ECO:0007669"/>
    <property type="project" value="TreeGrafter"/>
</dbReference>
<dbReference type="InterPro" id="IPR020850">
    <property type="entry name" value="GED_dom"/>
</dbReference>
<evidence type="ECO:0000256" key="1">
    <source>
        <dbReference type="ARBA" id="ARBA00022741"/>
    </source>
</evidence>
<proteinExistence type="predicted"/>